<protein>
    <submittedName>
        <fullName evidence="3">Unnamed protein product</fullName>
    </submittedName>
</protein>
<keyword evidence="2" id="KW-1133">Transmembrane helix</keyword>
<accession>A0A9W6TT96</accession>
<feature type="transmembrane region" description="Helical" evidence="2">
    <location>
        <begin position="306"/>
        <end position="327"/>
    </location>
</feature>
<name>A0A9W6TT96_9STRA</name>
<evidence type="ECO:0000256" key="1">
    <source>
        <dbReference type="SAM" id="MobiDB-lite"/>
    </source>
</evidence>
<keyword evidence="4" id="KW-1185">Reference proteome</keyword>
<feature type="region of interest" description="Disordered" evidence="1">
    <location>
        <begin position="334"/>
        <end position="363"/>
    </location>
</feature>
<feature type="region of interest" description="Disordered" evidence="1">
    <location>
        <begin position="451"/>
        <end position="479"/>
    </location>
</feature>
<organism evidence="3 4">
    <name type="scientific">Phytophthora lilii</name>
    <dbReference type="NCBI Taxonomy" id="2077276"/>
    <lineage>
        <taxon>Eukaryota</taxon>
        <taxon>Sar</taxon>
        <taxon>Stramenopiles</taxon>
        <taxon>Oomycota</taxon>
        <taxon>Peronosporomycetes</taxon>
        <taxon>Peronosporales</taxon>
        <taxon>Peronosporaceae</taxon>
        <taxon>Phytophthora</taxon>
    </lineage>
</organism>
<keyword evidence="2" id="KW-0812">Transmembrane</keyword>
<evidence type="ECO:0000313" key="3">
    <source>
        <dbReference type="EMBL" id="GMF18869.1"/>
    </source>
</evidence>
<keyword evidence="2" id="KW-0472">Membrane</keyword>
<gene>
    <name evidence="3" type="ORF">Plil01_000712700</name>
</gene>
<sequence length="479" mass="49215">MYGNLGTGRIPVTRQFAAKSSTAMGAAASSSRGASAAASAARTAPTSASSSSRSSASSDLSFSSSSSSAGAEVGVENGTFSPSLDPSSQASSASQLATVGNASGDASSEASCSDDAQVEIEPLTPSPTDWTSDDRCPYYPPRRDGCTEPRSCRDCLNVDVGGDYSCMVNQYGRCVQKRPGVYAQTLDVRNQQPSNDCEVSDEQKVQFPADEVDYCPYGDEQCRKCRRTVFQDVMQGQIDGSLTKFCYGENGCVCIAVCESPIWKSTIGQTVCNGTVVNKGYESQHANTYGGSTGSGGHGGPGLANLLMEIVGGVAAVVLVVAAVMYVRKRRRSASDDASSGSSSNSGSAQAGNAQGGDGDAAAGDVPMAVPVAAPHLSLFGWQAMRSELIEREQLLLAGVEDFSNVRTGYLQLLDVDASAPPPEEDESSAPVLLVPLAGASAPSFSPRGVAAFASAPSAPPASPSAPPASPTLLEEELL</sequence>
<proteinExistence type="predicted"/>
<feature type="compositionally biased region" description="Pro residues" evidence="1">
    <location>
        <begin position="458"/>
        <end position="470"/>
    </location>
</feature>
<dbReference type="Proteomes" id="UP001165083">
    <property type="component" value="Unassembled WGS sequence"/>
</dbReference>
<dbReference type="OrthoDB" id="118200at2759"/>
<feature type="compositionally biased region" description="Low complexity" evidence="1">
    <location>
        <begin position="81"/>
        <end position="115"/>
    </location>
</feature>
<feature type="region of interest" description="Disordered" evidence="1">
    <location>
        <begin position="18"/>
        <end position="116"/>
    </location>
</feature>
<feature type="compositionally biased region" description="Low complexity" evidence="1">
    <location>
        <begin position="18"/>
        <end position="71"/>
    </location>
</feature>
<evidence type="ECO:0000256" key="2">
    <source>
        <dbReference type="SAM" id="Phobius"/>
    </source>
</evidence>
<evidence type="ECO:0000313" key="4">
    <source>
        <dbReference type="Proteomes" id="UP001165083"/>
    </source>
</evidence>
<comment type="caution">
    <text evidence="3">The sequence shown here is derived from an EMBL/GenBank/DDBJ whole genome shotgun (WGS) entry which is preliminary data.</text>
</comment>
<dbReference type="AlphaFoldDB" id="A0A9W6TT96"/>
<reference evidence="3" key="1">
    <citation type="submission" date="2023-04" db="EMBL/GenBank/DDBJ databases">
        <title>Phytophthora lilii NBRC 32176.</title>
        <authorList>
            <person name="Ichikawa N."/>
            <person name="Sato H."/>
            <person name="Tonouchi N."/>
        </authorList>
    </citation>
    <scope>NUCLEOTIDE SEQUENCE</scope>
    <source>
        <strain evidence="3">NBRC 32176</strain>
    </source>
</reference>
<feature type="compositionally biased region" description="Low complexity" evidence="1">
    <location>
        <begin position="336"/>
        <end position="353"/>
    </location>
</feature>
<dbReference type="EMBL" id="BSXW01000328">
    <property type="protein sequence ID" value="GMF18869.1"/>
    <property type="molecule type" value="Genomic_DNA"/>
</dbReference>